<dbReference type="Gene3D" id="3.40.50.2300">
    <property type="match status" value="2"/>
</dbReference>
<name>A0ABD5NS69_9EURY</name>
<keyword evidence="4" id="KW-1185">Reference proteome</keyword>
<organism evidence="3 4">
    <name type="scientific">Halovivax cerinus</name>
    <dbReference type="NCBI Taxonomy" id="1487865"/>
    <lineage>
        <taxon>Archaea</taxon>
        <taxon>Methanobacteriati</taxon>
        <taxon>Methanobacteriota</taxon>
        <taxon>Stenosarchaea group</taxon>
        <taxon>Halobacteria</taxon>
        <taxon>Halobacteriales</taxon>
        <taxon>Natrialbaceae</taxon>
        <taxon>Halovivax</taxon>
    </lineage>
</organism>
<protein>
    <submittedName>
        <fullName evidence="3">ABC transporter substrate-binding protein</fullName>
    </submittedName>
</protein>
<proteinExistence type="predicted"/>
<dbReference type="RefSeq" id="WP_256533322.1">
    <property type="nucleotide sequence ID" value="NZ_CP101824.1"/>
</dbReference>
<dbReference type="EMBL" id="JBHSAQ010000013">
    <property type="protein sequence ID" value="MFC3959809.1"/>
    <property type="molecule type" value="Genomic_DNA"/>
</dbReference>
<evidence type="ECO:0000256" key="1">
    <source>
        <dbReference type="ARBA" id="ARBA00022729"/>
    </source>
</evidence>
<dbReference type="InterPro" id="IPR051010">
    <property type="entry name" value="BCAA_transport"/>
</dbReference>
<dbReference type="InterPro" id="IPR028082">
    <property type="entry name" value="Peripla_BP_I"/>
</dbReference>
<dbReference type="Pfam" id="PF13458">
    <property type="entry name" value="Peripla_BP_6"/>
    <property type="match status" value="1"/>
</dbReference>
<dbReference type="PANTHER" id="PTHR30483:SF6">
    <property type="entry name" value="PERIPLASMIC BINDING PROTEIN OF ABC TRANSPORTER FOR NATURAL AMINO ACIDS"/>
    <property type="match status" value="1"/>
</dbReference>
<keyword evidence="1" id="KW-0732">Signal</keyword>
<dbReference type="Proteomes" id="UP001595846">
    <property type="component" value="Unassembled WGS sequence"/>
</dbReference>
<sequence>MHSHTNRRSFISAAGTAGALALAGCLEGGNETGGDRTIKMGMVVAETGSLSSVGVPLRDVGHLPRIQINDADTSTSAEVSVQDSQTDPQQSISAAQSLANSGFPAVVGPLLSEATIQVTNEIYKPRQIVCCTPGSTSPRLTSLDDDDFVYRTISSDAFQGRALAQTASDRVGASSASVVYVNDAYGQALNETFSETFESNGGTIEAQVAVGQQEQSYVSQLEKAMSNDPDALFVVAFPAGGSQLLRDFYSNYSRDTPIVVPDSMRDPELPGNVGEPLTNITGVSSVAAGPGKDFVADLYSEEYDADTPPFYSYMYDASAILMLANAAAGANDGSEIKAQMQPVANPDGEVVSPENFAEGVQMAADGTTVQYRGASSNVDFDENGDMKRVNYAVFVYNEDGSVEDVDTIEYAAD</sequence>
<dbReference type="GeneID" id="73902435"/>
<gene>
    <name evidence="3" type="ORF">ACFOUR_15710</name>
</gene>
<dbReference type="CDD" id="cd06346">
    <property type="entry name" value="PBP1_ABC_ligand_binding-like"/>
    <property type="match status" value="1"/>
</dbReference>
<evidence type="ECO:0000313" key="3">
    <source>
        <dbReference type="EMBL" id="MFC3959809.1"/>
    </source>
</evidence>
<comment type="caution">
    <text evidence="3">The sequence shown here is derived from an EMBL/GenBank/DDBJ whole genome shotgun (WGS) entry which is preliminary data.</text>
</comment>
<reference evidence="3 4" key="1">
    <citation type="journal article" date="2019" name="Int. J. Syst. Evol. Microbiol.">
        <title>The Global Catalogue of Microorganisms (GCM) 10K type strain sequencing project: providing services to taxonomists for standard genome sequencing and annotation.</title>
        <authorList>
            <consortium name="The Broad Institute Genomics Platform"/>
            <consortium name="The Broad Institute Genome Sequencing Center for Infectious Disease"/>
            <person name="Wu L."/>
            <person name="Ma J."/>
        </authorList>
    </citation>
    <scope>NUCLEOTIDE SEQUENCE [LARGE SCALE GENOMIC DNA]</scope>
    <source>
        <strain evidence="3 4">IBRC-M 10256</strain>
    </source>
</reference>
<dbReference type="PROSITE" id="PS51257">
    <property type="entry name" value="PROKAR_LIPOPROTEIN"/>
    <property type="match status" value="1"/>
</dbReference>
<dbReference type="InterPro" id="IPR028081">
    <property type="entry name" value="Leu-bd"/>
</dbReference>
<evidence type="ECO:0000313" key="4">
    <source>
        <dbReference type="Proteomes" id="UP001595846"/>
    </source>
</evidence>
<accession>A0ABD5NS69</accession>
<dbReference type="SUPFAM" id="SSF53822">
    <property type="entry name" value="Periplasmic binding protein-like I"/>
    <property type="match status" value="1"/>
</dbReference>
<evidence type="ECO:0000259" key="2">
    <source>
        <dbReference type="Pfam" id="PF13458"/>
    </source>
</evidence>
<dbReference type="PANTHER" id="PTHR30483">
    <property type="entry name" value="LEUCINE-SPECIFIC-BINDING PROTEIN"/>
    <property type="match status" value="1"/>
</dbReference>
<dbReference type="AlphaFoldDB" id="A0ABD5NS69"/>
<feature type="domain" description="Leucine-binding protein" evidence="2">
    <location>
        <begin position="37"/>
        <end position="344"/>
    </location>
</feature>